<dbReference type="InterPro" id="IPR038430">
    <property type="entry name" value="NDAH_ubi_oxred_su3_sf"/>
</dbReference>
<evidence type="ECO:0000256" key="4">
    <source>
        <dbReference type="ARBA" id="ARBA00022448"/>
    </source>
</evidence>
<evidence type="ECO:0000256" key="1">
    <source>
        <dbReference type="ARBA" id="ARBA00004370"/>
    </source>
</evidence>
<keyword evidence="4 9" id="KW-0813">Transport</keyword>
<organism evidence="10">
    <name type="scientific">Magnusiomyces tetraspermus</name>
    <dbReference type="NCBI Taxonomy" id="1232584"/>
    <lineage>
        <taxon>Eukaryota</taxon>
        <taxon>Fungi</taxon>
        <taxon>Dikarya</taxon>
        <taxon>Ascomycota</taxon>
        <taxon>Saccharomycotina</taxon>
        <taxon>Dipodascomycetes</taxon>
        <taxon>Dipodascales</taxon>
        <taxon>Dipodascaceae</taxon>
        <taxon>Magnusiomyces</taxon>
    </lineage>
</organism>
<dbReference type="PANTHER" id="PTHR11058">
    <property type="entry name" value="NADH-UBIQUINONE OXIDOREDUCTASE CHAIN 3"/>
    <property type="match status" value="1"/>
</dbReference>
<proteinExistence type="inferred from homology"/>
<dbReference type="GeneID" id="19350986"/>
<dbReference type="Pfam" id="PF00507">
    <property type="entry name" value="Oxidored_q4"/>
    <property type="match status" value="1"/>
</dbReference>
<geneLocation type="mitochondrion" evidence="10"/>
<keyword evidence="9" id="KW-1278">Translocase</keyword>
<dbReference type="AlphaFoldDB" id="A0A023UPM7"/>
<dbReference type="GO" id="GO:0031966">
    <property type="term" value="C:mitochondrial membrane"/>
    <property type="evidence" value="ECO:0007669"/>
    <property type="project" value="UniProtKB-SubCell"/>
</dbReference>
<evidence type="ECO:0000256" key="3">
    <source>
        <dbReference type="ARBA" id="ARBA00021007"/>
    </source>
</evidence>
<evidence type="ECO:0000256" key="7">
    <source>
        <dbReference type="ARBA" id="ARBA00023136"/>
    </source>
</evidence>
<evidence type="ECO:0000256" key="2">
    <source>
        <dbReference type="ARBA" id="ARBA00008472"/>
    </source>
</evidence>
<comment type="function">
    <text evidence="9">Core subunit of the mitochondrial membrane respiratory chain NADH dehydrogenase (Complex I) which catalyzes electron transfer from NADH through the respiratory chain, using ubiquinone as an electron acceptor. Essential for the catalytic activity of complex I.</text>
</comment>
<keyword evidence="9" id="KW-0830">Ubiquinone</keyword>
<keyword evidence="5 9" id="KW-0812">Transmembrane</keyword>
<dbReference type="InterPro" id="IPR000440">
    <property type="entry name" value="NADH_UbQ/plastoQ_OxRdtase_su3"/>
</dbReference>
<keyword evidence="9" id="KW-0520">NAD</keyword>
<dbReference type="EC" id="7.1.1.2" evidence="9"/>
<keyword evidence="7 9" id="KW-0472">Membrane</keyword>
<evidence type="ECO:0000313" key="10">
    <source>
        <dbReference type="EMBL" id="AHY04927.1"/>
    </source>
</evidence>
<comment type="catalytic activity">
    <reaction evidence="8 9">
        <text>a ubiquinone + NADH + 5 H(+)(in) = a ubiquinol + NAD(+) + 4 H(+)(out)</text>
        <dbReference type="Rhea" id="RHEA:29091"/>
        <dbReference type="Rhea" id="RHEA-COMP:9565"/>
        <dbReference type="Rhea" id="RHEA-COMP:9566"/>
        <dbReference type="ChEBI" id="CHEBI:15378"/>
        <dbReference type="ChEBI" id="CHEBI:16389"/>
        <dbReference type="ChEBI" id="CHEBI:17976"/>
        <dbReference type="ChEBI" id="CHEBI:57540"/>
        <dbReference type="ChEBI" id="CHEBI:57945"/>
        <dbReference type="EC" id="7.1.1.2"/>
    </reaction>
</comment>
<dbReference type="EMBL" id="KJ459951">
    <property type="protein sequence ID" value="AHY04927.1"/>
    <property type="molecule type" value="Genomic_DNA"/>
</dbReference>
<dbReference type="GO" id="GO:0008137">
    <property type="term" value="F:NADH dehydrogenase (ubiquinone) activity"/>
    <property type="evidence" value="ECO:0007669"/>
    <property type="project" value="UniProtKB-UniRule"/>
</dbReference>
<keyword evidence="10" id="KW-0560">Oxidoreductase</keyword>
<evidence type="ECO:0000256" key="9">
    <source>
        <dbReference type="RuleBase" id="RU003640"/>
    </source>
</evidence>
<keyword evidence="9 10" id="KW-0496">Mitochondrion</keyword>
<sequence length="136" mass="14825">MFNFGISTTAYIFITTVPVVGTATTVVNITFSETNTYGDKTGPFECGTSSFSQTRVAFTVSFITIAITFTPFDTEITSITPYGTATYHTGSYGTVIFVTFVITTSIGFAYEINNKATYIVKNNIKVKSDHTTTTYT</sequence>
<dbReference type="PANTHER" id="PTHR11058:SF9">
    <property type="entry name" value="NADH-UBIQUINONE OXIDOREDUCTASE CHAIN 3"/>
    <property type="match status" value="1"/>
</dbReference>
<keyword evidence="6 9" id="KW-1133">Transmembrane helix</keyword>
<dbReference type="GO" id="GO:0016491">
    <property type="term" value="F:oxidoreductase activity"/>
    <property type="evidence" value="ECO:0007669"/>
    <property type="project" value="UniProtKB-KW"/>
</dbReference>
<keyword evidence="9" id="KW-0679">Respiratory chain</keyword>
<dbReference type="RefSeq" id="YP_009029673.1">
    <property type="nucleotide sequence ID" value="NC_024094.1"/>
</dbReference>
<gene>
    <name evidence="10" type="primary">nad3</name>
</gene>
<evidence type="ECO:0000256" key="8">
    <source>
        <dbReference type="ARBA" id="ARBA00049551"/>
    </source>
</evidence>
<evidence type="ECO:0000256" key="5">
    <source>
        <dbReference type="ARBA" id="ARBA00022692"/>
    </source>
</evidence>
<evidence type="ECO:0000256" key="6">
    <source>
        <dbReference type="ARBA" id="ARBA00022989"/>
    </source>
</evidence>
<dbReference type="Gene3D" id="1.20.58.1610">
    <property type="entry name" value="NADH:ubiquinone/plastoquinone oxidoreductase, chain 3"/>
    <property type="match status" value="1"/>
</dbReference>
<accession>A0A023UPM7</accession>
<comment type="similarity">
    <text evidence="2 9">Belongs to the complex I subunit 3 family.</text>
</comment>
<dbReference type="GO" id="GO:0030964">
    <property type="term" value="C:NADH dehydrogenase complex"/>
    <property type="evidence" value="ECO:0007669"/>
    <property type="project" value="TreeGrafter"/>
</dbReference>
<reference evidence="10" key="1">
    <citation type="journal article" date="2014" name="Proc. Natl. Acad. Sci. U.S.A.">
        <title>Massive programmed translational jumping in mitochondria.</title>
        <authorList>
            <person name="Lang B.F."/>
            <person name="Jakubkova M."/>
            <person name="Hegedusova E."/>
            <person name="Daoud R."/>
            <person name="Forget L."/>
            <person name="Brejova B."/>
            <person name="Vinar T."/>
            <person name="Kosa P."/>
            <person name="Fricova D."/>
            <person name="Nebohacova M."/>
            <person name="Griac P."/>
            <person name="Tomaska L."/>
            <person name="Burger G."/>
            <person name="Nosek J."/>
        </authorList>
    </citation>
    <scope>NUCLEOTIDE SEQUENCE</scope>
    <source>
        <strain evidence="10">NRRL Y-7288</strain>
    </source>
</reference>
<name>A0A023UPM7_9ASCO</name>
<keyword evidence="9" id="KW-0249">Electron transport</keyword>
<feature type="transmembrane region" description="Helical" evidence="9">
    <location>
        <begin position="92"/>
        <end position="112"/>
    </location>
</feature>
<feature type="transmembrane region" description="Helical" evidence="9">
    <location>
        <begin position="56"/>
        <end position="72"/>
    </location>
</feature>
<comment type="subcellular location">
    <subcellularLocation>
        <location evidence="1">Membrane</location>
    </subcellularLocation>
    <subcellularLocation>
        <location evidence="9">Mitochondrion membrane</location>
        <topology evidence="9">Multi-pass membrane protein</topology>
    </subcellularLocation>
</comment>
<protein>
    <recommendedName>
        <fullName evidence="3 9">NADH-ubiquinone oxidoreductase chain 3</fullName>
        <ecNumber evidence="9">7.1.1.2</ecNumber>
    </recommendedName>
</protein>